<dbReference type="InterPro" id="IPR036864">
    <property type="entry name" value="Zn2-C6_fun-type_DNA-bd_sf"/>
</dbReference>
<evidence type="ECO:0000256" key="3">
    <source>
        <dbReference type="ARBA" id="ARBA00023015"/>
    </source>
</evidence>
<feature type="domain" description="Zn(2)-C6 fungal-type" evidence="8">
    <location>
        <begin position="12"/>
        <end position="42"/>
    </location>
</feature>
<accession>A0ABR4H7K5</accession>
<gene>
    <name evidence="9" type="ORF">BJX63DRAFT_399192</name>
</gene>
<comment type="caution">
    <text evidence="9">The sequence shown here is derived from an EMBL/GenBank/DDBJ whole genome shotgun (WGS) entry which is preliminary data.</text>
</comment>
<dbReference type="PANTHER" id="PTHR47338:SF27">
    <property type="entry name" value="ZN(II)2CYS6 TRANSCRIPTION FACTOR (EUROFUNG)"/>
    <property type="match status" value="1"/>
</dbReference>
<dbReference type="Proteomes" id="UP001610334">
    <property type="component" value="Unassembled WGS sequence"/>
</dbReference>
<dbReference type="EMBL" id="JBFXLT010000058">
    <property type="protein sequence ID" value="KAL2811399.1"/>
    <property type="molecule type" value="Genomic_DNA"/>
</dbReference>
<evidence type="ECO:0000259" key="8">
    <source>
        <dbReference type="PROSITE" id="PS50048"/>
    </source>
</evidence>
<keyword evidence="6" id="KW-0539">Nucleus</keyword>
<dbReference type="InterPro" id="IPR050815">
    <property type="entry name" value="TF_fung"/>
</dbReference>
<proteinExistence type="predicted"/>
<keyword evidence="4" id="KW-0238">DNA-binding</keyword>
<dbReference type="SMART" id="SM00066">
    <property type="entry name" value="GAL4"/>
    <property type="match status" value="1"/>
</dbReference>
<keyword evidence="10" id="KW-1185">Reference proteome</keyword>
<evidence type="ECO:0000256" key="5">
    <source>
        <dbReference type="ARBA" id="ARBA00023163"/>
    </source>
</evidence>
<feature type="region of interest" description="Disordered" evidence="7">
    <location>
        <begin position="79"/>
        <end position="106"/>
    </location>
</feature>
<evidence type="ECO:0000256" key="4">
    <source>
        <dbReference type="ARBA" id="ARBA00023125"/>
    </source>
</evidence>
<evidence type="ECO:0000313" key="10">
    <source>
        <dbReference type="Proteomes" id="UP001610334"/>
    </source>
</evidence>
<keyword evidence="3" id="KW-0805">Transcription regulation</keyword>
<evidence type="ECO:0000313" key="9">
    <source>
        <dbReference type="EMBL" id="KAL2811399.1"/>
    </source>
</evidence>
<name>A0ABR4H7K5_9EURO</name>
<evidence type="ECO:0000256" key="6">
    <source>
        <dbReference type="ARBA" id="ARBA00023242"/>
    </source>
</evidence>
<reference evidence="9 10" key="1">
    <citation type="submission" date="2024-07" db="EMBL/GenBank/DDBJ databases">
        <title>Section-level genome sequencing and comparative genomics of Aspergillus sections Usti and Cavernicolus.</title>
        <authorList>
            <consortium name="Lawrence Berkeley National Laboratory"/>
            <person name="Nybo J.L."/>
            <person name="Vesth T.C."/>
            <person name="Theobald S."/>
            <person name="Frisvad J.C."/>
            <person name="Larsen T.O."/>
            <person name="Kjaerboelling I."/>
            <person name="Rothschild-Mancinelli K."/>
            <person name="Lyhne E.K."/>
            <person name="Kogle M.E."/>
            <person name="Barry K."/>
            <person name="Clum A."/>
            <person name="Na H."/>
            <person name="Ledsgaard L."/>
            <person name="Lin J."/>
            <person name="Lipzen A."/>
            <person name="Kuo A."/>
            <person name="Riley R."/>
            <person name="Mondo S."/>
            <person name="Labutti K."/>
            <person name="Haridas S."/>
            <person name="Pangalinan J."/>
            <person name="Salamov A.A."/>
            <person name="Simmons B.A."/>
            <person name="Magnuson J.K."/>
            <person name="Chen J."/>
            <person name="Drula E."/>
            <person name="Henrissat B."/>
            <person name="Wiebenga A."/>
            <person name="Lubbers R.J."/>
            <person name="Gomes A.C."/>
            <person name="Makela M.R."/>
            <person name="Stajich J."/>
            <person name="Grigoriev I.V."/>
            <person name="Mortensen U.H."/>
            <person name="De Vries R.P."/>
            <person name="Baker S.E."/>
            <person name="Andersen M.R."/>
        </authorList>
    </citation>
    <scope>NUCLEOTIDE SEQUENCE [LARGE SCALE GENOMIC DNA]</scope>
    <source>
        <strain evidence="9 10">CBS 588.65</strain>
    </source>
</reference>
<keyword evidence="2" id="KW-0479">Metal-binding</keyword>
<protein>
    <recommendedName>
        <fullName evidence="8">Zn(2)-C6 fungal-type domain-containing protein</fullName>
    </recommendedName>
</protein>
<keyword evidence="5" id="KW-0804">Transcription</keyword>
<dbReference type="PROSITE" id="PS50048">
    <property type="entry name" value="ZN2_CY6_FUNGAL_2"/>
    <property type="match status" value="1"/>
</dbReference>
<organism evidence="9 10">
    <name type="scientific">Aspergillus granulosus</name>
    <dbReference type="NCBI Taxonomy" id="176169"/>
    <lineage>
        <taxon>Eukaryota</taxon>
        <taxon>Fungi</taxon>
        <taxon>Dikarya</taxon>
        <taxon>Ascomycota</taxon>
        <taxon>Pezizomycotina</taxon>
        <taxon>Eurotiomycetes</taxon>
        <taxon>Eurotiomycetidae</taxon>
        <taxon>Eurotiales</taxon>
        <taxon>Aspergillaceae</taxon>
        <taxon>Aspergillus</taxon>
        <taxon>Aspergillus subgen. Nidulantes</taxon>
    </lineage>
</organism>
<dbReference type="PROSITE" id="PS00463">
    <property type="entry name" value="ZN2_CY6_FUNGAL_1"/>
    <property type="match status" value="1"/>
</dbReference>
<evidence type="ECO:0000256" key="7">
    <source>
        <dbReference type="SAM" id="MobiDB-lite"/>
    </source>
</evidence>
<evidence type="ECO:0000256" key="2">
    <source>
        <dbReference type="ARBA" id="ARBA00022723"/>
    </source>
</evidence>
<dbReference type="CDD" id="cd00067">
    <property type="entry name" value="GAL4"/>
    <property type="match status" value="1"/>
</dbReference>
<sequence>MKVPSAKRIRIACGHCRRRKTRCTGERPVCTPCQRNGHQCVYEPYSVTVAEGLSGEPDIVARMARLEARVLELSDRVVSDSSSVSDHSVRTSHRISTPLAGARYVP</sequence>
<dbReference type="PANTHER" id="PTHR47338">
    <property type="entry name" value="ZN(II)2CYS6 TRANSCRIPTION FACTOR (EUROFUNG)-RELATED"/>
    <property type="match status" value="1"/>
</dbReference>
<dbReference type="Gene3D" id="4.10.240.10">
    <property type="entry name" value="Zn(2)-C6 fungal-type DNA-binding domain"/>
    <property type="match status" value="1"/>
</dbReference>
<dbReference type="Pfam" id="PF00172">
    <property type="entry name" value="Zn_clus"/>
    <property type="match status" value="1"/>
</dbReference>
<evidence type="ECO:0000256" key="1">
    <source>
        <dbReference type="ARBA" id="ARBA00004123"/>
    </source>
</evidence>
<dbReference type="InterPro" id="IPR001138">
    <property type="entry name" value="Zn2Cys6_DnaBD"/>
</dbReference>
<comment type="subcellular location">
    <subcellularLocation>
        <location evidence="1">Nucleus</location>
    </subcellularLocation>
</comment>
<dbReference type="SUPFAM" id="SSF57701">
    <property type="entry name" value="Zn2/Cys6 DNA-binding domain"/>
    <property type="match status" value="1"/>
</dbReference>